<gene>
    <name evidence="9" type="ORF">H8R92_02825</name>
</gene>
<keyword evidence="4" id="KW-0572">Peptidoglycan-anchor</keyword>
<sequence>MKKLSLNKGEKIIKYALRKYSFGVVSVAVSVCFFTEIASASILINENTSIQETYSTNEDLSENITQKEDYVSDELDKNFVEEETSITESIIQDEVIDEKEDEAIEEYAFNETVEEKIQKVKQSFKEVKYDDLYTILNPYVSLWDKQDVKNQLKKELGVEPTQDQINERLKSFCMDKLDLRKSFEYVQNNLDTILKKLFDNDPYFSSQYIISKRNEILIALSYLERNYSFDFKGEVAKDLILYNYPQSLSGFSALMDIGEVSFSDLELKNTAKTYEKKIAPITKDNTIFDFIENSLNKYYPAMSASEWFKDRSNAYIVEAKSSNQNVDTSFYNKMKNDPKLSDHLIPLLSLSQDNIYVISTMSTVSYGLVDTYVDRKESNYNESKRKFEADLQETANKQEEFLDFWYRISNKRDTLLNGNNIIIIDTMRKYGEGSTRDLWAPKYGETLSGVREFITPLDFYSNYMFVDGEASGDNLVKLYLSKTLTDRGQSTYTHELTHLLDKKVWLNGYGRRTGKGAETFATGMFESLNNTVGLSEYEPIFNLNLAYKLGEGRVQNASPNRFMQESDLKDYMQGLMDVIYTLDYAEAISSLRRTNSEKAILFNQLELTPEKAPNTENKSNDTFKHIDESIASTLNTIDDLIEKNIVSGRLKFKGNATVGTTEQNGYYVAPLLEPIYAGIQNDEGSTGEITFKRYAYELLAEYGYSEGMVSYVSDKYSNDKEALNAILDSKYNGSLTEFKKDMFKRRIDKLSDLKETDYFKNYEELQQLMNEAVEKDLKMMESNKTNSQPMAQNVKEVQKLKTKILQWYLVNTNDFTTSIYNSKVIVSEDKEVTETEIPIEVINREDSNLWEDETRTEPGISGSIRTTKIWRTENGVRVGEPIINQEIIREMVPTIIYKGTKKIYDEIVTVDDNVEIPIIEKVIEDPNLYIGEEKRVEGKAGIKKVTTIQKTNKGQPVGEPIINQEIIREMVPTVIYKGTKKIYDEIVTVDDNVEIPIIEKVIEDPNLYIGEEKRVEGKAGIKKVTTIQKTNKGQPVGEPIINQEIIREMVPTIIYKGTKALPTQNEIYPAEVINGNLECYDDEIDLASVILNNIAINDNSVNVRKEIIGDIPTTVGEHTVIVRVTYEDNSYKDVNVSVRIRSKQDRPNTDNKPGDDSNKPNEDNKPNVDNNKPNSNNSTNGSSNNKKDDVSSDNNKPNENDSETVDKDNSNNYVEVKPNTGNSNIGNSEDKKSQTKLPQTGVEGSLTMLGLLSLSIGSALSFRKKKK</sequence>
<reference evidence="9" key="1">
    <citation type="submission" date="2020-08" db="EMBL/GenBank/DDBJ databases">
        <title>Genome public.</title>
        <authorList>
            <person name="Liu C."/>
            <person name="Sun Q."/>
        </authorList>
    </citation>
    <scope>NUCLEOTIDE SEQUENCE</scope>
    <source>
        <strain evidence="9">NSJ-42</strain>
    </source>
</reference>
<dbReference type="AlphaFoldDB" id="A0A8I0AC91"/>
<dbReference type="NCBIfam" id="TIGR01168">
    <property type="entry name" value="YSIRK_signal"/>
    <property type="match status" value="1"/>
</dbReference>
<evidence type="ECO:0000256" key="1">
    <source>
        <dbReference type="ARBA" id="ARBA00022512"/>
    </source>
</evidence>
<dbReference type="Pfam" id="PF04650">
    <property type="entry name" value="YSIRK_signal"/>
    <property type="match status" value="1"/>
</dbReference>
<evidence type="ECO:0000259" key="8">
    <source>
        <dbReference type="PROSITE" id="PS51109"/>
    </source>
</evidence>
<feature type="region of interest" description="Disordered" evidence="5">
    <location>
        <begin position="1137"/>
        <end position="1238"/>
    </location>
</feature>
<dbReference type="Pfam" id="PF07580">
    <property type="entry name" value="Peptidase_M26_C"/>
    <property type="match status" value="1"/>
</dbReference>
<dbReference type="InterPro" id="IPR005877">
    <property type="entry name" value="YSIRK_signal_dom"/>
</dbReference>
<evidence type="ECO:0000259" key="7">
    <source>
        <dbReference type="PROSITE" id="PS50847"/>
    </source>
</evidence>
<dbReference type="GO" id="GO:0008270">
    <property type="term" value="F:zinc ion binding"/>
    <property type="evidence" value="ECO:0007669"/>
    <property type="project" value="InterPro"/>
</dbReference>
<dbReference type="EMBL" id="JACOOQ010000003">
    <property type="protein sequence ID" value="MBC5639378.1"/>
    <property type="molecule type" value="Genomic_DNA"/>
</dbReference>
<feature type="domain" description="G5" evidence="8">
    <location>
        <begin position="979"/>
        <end position="1060"/>
    </location>
</feature>
<feature type="domain" description="G5" evidence="8">
    <location>
        <begin position="823"/>
        <end position="902"/>
    </location>
</feature>
<comment type="caution">
    <text evidence="9">The sequence shown here is derived from an EMBL/GenBank/DDBJ whole genome shotgun (WGS) entry which is preliminary data.</text>
</comment>
<feature type="compositionally biased region" description="Basic and acidic residues" evidence="5">
    <location>
        <begin position="1185"/>
        <end position="1209"/>
    </location>
</feature>
<feature type="compositionally biased region" description="Low complexity" evidence="5">
    <location>
        <begin position="1167"/>
        <end position="1184"/>
    </location>
</feature>
<accession>A0A8I0AC91</accession>
<evidence type="ECO:0000313" key="10">
    <source>
        <dbReference type="Proteomes" id="UP000662088"/>
    </source>
</evidence>
<keyword evidence="2" id="KW-0964">Secreted</keyword>
<dbReference type="SMART" id="SM01208">
    <property type="entry name" value="G5"/>
    <property type="match status" value="3"/>
</dbReference>
<keyword evidence="3" id="KW-0732">Signal</keyword>
<evidence type="ECO:0000313" key="9">
    <source>
        <dbReference type="EMBL" id="MBC5639378.1"/>
    </source>
</evidence>
<dbReference type="GO" id="GO:0004222">
    <property type="term" value="F:metalloendopeptidase activity"/>
    <property type="evidence" value="ECO:0007669"/>
    <property type="project" value="InterPro"/>
</dbReference>
<feature type="domain" description="Gram-positive cocci surface proteins LPxTG" evidence="7">
    <location>
        <begin position="1237"/>
        <end position="1267"/>
    </location>
</feature>
<dbReference type="Gene3D" id="2.20.230.10">
    <property type="entry name" value="Resuscitation-promoting factor rpfb"/>
    <property type="match status" value="3"/>
</dbReference>
<keyword evidence="6" id="KW-1133">Transmembrane helix</keyword>
<dbReference type="GO" id="GO:0005576">
    <property type="term" value="C:extracellular region"/>
    <property type="evidence" value="ECO:0007669"/>
    <property type="project" value="InterPro"/>
</dbReference>
<dbReference type="InterPro" id="IPR019931">
    <property type="entry name" value="LPXTG_anchor"/>
</dbReference>
<evidence type="ECO:0000256" key="4">
    <source>
        <dbReference type="ARBA" id="ARBA00023088"/>
    </source>
</evidence>
<evidence type="ECO:0000256" key="6">
    <source>
        <dbReference type="SAM" id="Phobius"/>
    </source>
</evidence>
<dbReference type="Proteomes" id="UP000662088">
    <property type="component" value="Unassembled WGS sequence"/>
</dbReference>
<feature type="domain" description="G5" evidence="8">
    <location>
        <begin position="900"/>
        <end position="981"/>
    </location>
</feature>
<protein>
    <submittedName>
        <fullName evidence="9">G5 domain-containing protein</fullName>
    </submittedName>
</protein>
<feature type="transmembrane region" description="Helical" evidence="6">
    <location>
        <begin position="20"/>
        <end position="44"/>
    </location>
</feature>
<dbReference type="PROSITE" id="PS51109">
    <property type="entry name" value="G5"/>
    <property type="match status" value="3"/>
</dbReference>
<evidence type="ECO:0000256" key="3">
    <source>
        <dbReference type="ARBA" id="ARBA00022729"/>
    </source>
</evidence>
<keyword evidence="1" id="KW-0134">Cell wall</keyword>
<dbReference type="Pfam" id="PF07501">
    <property type="entry name" value="G5"/>
    <property type="match status" value="3"/>
</dbReference>
<dbReference type="NCBIfam" id="TIGR01167">
    <property type="entry name" value="LPXTG_anchor"/>
    <property type="match status" value="1"/>
</dbReference>
<keyword evidence="6" id="KW-0472">Membrane</keyword>
<dbReference type="Pfam" id="PF00746">
    <property type="entry name" value="Gram_pos_anchor"/>
    <property type="match status" value="1"/>
</dbReference>
<dbReference type="InterPro" id="IPR011098">
    <property type="entry name" value="G5_dom"/>
</dbReference>
<dbReference type="InterPro" id="IPR011505">
    <property type="entry name" value="Peptidase_M26_C_dom"/>
</dbReference>
<dbReference type="RefSeq" id="WP_186834670.1">
    <property type="nucleotide sequence ID" value="NZ_JACOOQ010000003.1"/>
</dbReference>
<evidence type="ECO:0000256" key="5">
    <source>
        <dbReference type="SAM" id="MobiDB-lite"/>
    </source>
</evidence>
<keyword evidence="10" id="KW-1185">Reference proteome</keyword>
<name>A0A8I0AC91_9CLOT</name>
<evidence type="ECO:0000256" key="2">
    <source>
        <dbReference type="ARBA" id="ARBA00022525"/>
    </source>
</evidence>
<dbReference type="PROSITE" id="PS50847">
    <property type="entry name" value="GRAM_POS_ANCHORING"/>
    <property type="match status" value="1"/>
</dbReference>
<feature type="compositionally biased region" description="Basic and acidic residues" evidence="5">
    <location>
        <begin position="1142"/>
        <end position="1166"/>
    </location>
</feature>
<proteinExistence type="predicted"/>
<organism evidence="9 10">
    <name type="scientific">Clostridium lentum</name>
    <dbReference type="NCBI Taxonomy" id="2763037"/>
    <lineage>
        <taxon>Bacteria</taxon>
        <taxon>Bacillati</taxon>
        <taxon>Bacillota</taxon>
        <taxon>Clostridia</taxon>
        <taxon>Eubacteriales</taxon>
        <taxon>Clostridiaceae</taxon>
        <taxon>Clostridium</taxon>
    </lineage>
</organism>
<keyword evidence="6" id="KW-0812">Transmembrane</keyword>